<dbReference type="Proteomes" id="UP001374535">
    <property type="component" value="Chromosome 1"/>
</dbReference>
<dbReference type="Pfam" id="PF01195">
    <property type="entry name" value="Pept_tRNA_hydro"/>
    <property type="match status" value="1"/>
</dbReference>
<gene>
    <name evidence="1" type="ORF">V8G54_004537</name>
</gene>
<evidence type="ECO:0008006" key="3">
    <source>
        <dbReference type="Google" id="ProtNLM"/>
    </source>
</evidence>
<dbReference type="PANTHER" id="PTHR17224:SF4">
    <property type="entry name" value="PEPTIDYL-TRNA HYDROLASE, MITOCHONDRIAL"/>
    <property type="match status" value="1"/>
</dbReference>
<dbReference type="SUPFAM" id="SSF53178">
    <property type="entry name" value="Peptidyl-tRNA hydrolase-like"/>
    <property type="match status" value="1"/>
</dbReference>
<keyword evidence="2" id="KW-1185">Reference proteome</keyword>
<dbReference type="PANTHER" id="PTHR17224">
    <property type="entry name" value="PEPTIDYL-TRNA HYDROLASE"/>
    <property type="match status" value="1"/>
</dbReference>
<dbReference type="GO" id="GO:0004045">
    <property type="term" value="F:peptidyl-tRNA hydrolase activity"/>
    <property type="evidence" value="ECO:0007669"/>
    <property type="project" value="InterPro"/>
</dbReference>
<reference evidence="1 2" key="1">
    <citation type="journal article" date="2023" name="Life. Sci Alliance">
        <title>Evolutionary insights into 3D genome organization and epigenetic landscape of Vigna mungo.</title>
        <authorList>
            <person name="Junaid A."/>
            <person name="Singh B."/>
            <person name="Bhatia S."/>
        </authorList>
    </citation>
    <scope>NUCLEOTIDE SEQUENCE [LARGE SCALE GENOMIC DNA]</scope>
    <source>
        <strain evidence="1">Urdbean</strain>
    </source>
</reference>
<evidence type="ECO:0000313" key="2">
    <source>
        <dbReference type="Proteomes" id="UP001374535"/>
    </source>
</evidence>
<evidence type="ECO:0000313" key="1">
    <source>
        <dbReference type="EMBL" id="WVZ25993.1"/>
    </source>
</evidence>
<dbReference type="InterPro" id="IPR001328">
    <property type="entry name" value="Pept_tRNA_hydro"/>
</dbReference>
<organism evidence="1 2">
    <name type="scientific">Vigna mungo</name>
    <name type="common">Black gram</name>
    <name type="synonym">Phaseolus mungo</name>
    <dbReference type="NCBI Taxonomy" id="3915"/>
    <lineage>
        <taxon>Eukaryota</taxon>
        <taxon>Viridiplantae</taxon>
        <taxon>Streptophyta</taxon>
        <taxon>Embryophyta</taxon>
        <taxon>Tracheophyta</taxon>
        <taxon>Spermatophyta</taxon>
        <taxon>Magnoliopsida</taxon>
        <taxon>eudicotyledons</taxon>
        <taxon>Gunneridae</taxon>
        <taxon>Pentapetalae</taxon>
        <taxon>rosids</taxon>
        <taxon>fabids</taxon>
        <taxon>Fabales</taxon>
        <taxon>Fabaceae</taxon>
        <taxon>Papilionoideae</taxon>
        <taxon>50 kb inversion clade</taxon>
        <taxon>NPAAA clade</taxon>
        <taxon>indigoferoid/millettioid clade</taxon>
        <taxon>Phaseoleae</taxon>
        <taxon>Vigna</taxon>
    </lineage>
</organism>
<sequence>MLEAPSSCPNMHFISNTACPLKIRQVTGPLAAYYKLPLSQVLVFHDDMTLPCGVLRLYDKGGHGSHKGNATHRTSSSLLTDRLKSVIYHFRGNREFPRLRIGIGSPPGQMDPKAFLLQKFNLTARQRVSSSLTAKCTFGSHGSNCNGAPHVFYEVRDSLVALRGLTNFKYDSSSVACHIDEALQEGVDALKLLLSKGFAESAKRFNKEQKYKHLRVQNLPV</sequence>
<protein>
    <recommendedName>
        <fullName evidence="3">Peptidyl-tRNA hydrolase</fullName>
    </recommendedName>
</protein>
<proteinExistence type="predicted"/>
<dbReference type="AlphaFoldDB" id="A0AAQ3PCR3"/>
<name>A0AAQ3PCR3_VIGMU</name>
<dbReference type="InterPro" id="IPR036416">
    <property type="entry name" value="Pept_tRNA_hydro_sf"/>
</dbReference>
<dbReference type="Gene3D" id="3.40.50.1470">
    <property type="entry name" value="Peptidyl-tRNA hydrolase"/>
    <property type="match status" value="1"/>
</dbReference>
<dbReference type="EMBL" id="CP144700">
    <property type="protein sequence ID" value="WVZ25993.1"/>
    <property type="molecule type" value="Genomic_DNA"/>
</dbReference>
<accession>A0AAQ3PCR3</accession>